<gene>
    <name evidence="3" type="ORF">MOPEL_031_00150</name>
</gene>
<evidence type="ECO:0000313" key="4">
    <source>
        <dbReference type="Proteomes" id="UP000004367"/>
    </source>
</evidence>
<feature type="region of interest" description="Disordered" evidence="1">
    <location>
        <begin position="28"/>
        <end position="53"/>
    </location>
</feature>
<dbReference type="EMBL" id="BAFE01000029">
    <property type="protein sequence ID" value="GAB47912.1"/>
    <property type="molecule type" value="Genomic_DNA"/>
</dbReference>
<dbReference type="Proteomes" id="UP000004367">
    <property type="component" value="Unassembled WGS sequence"/>
</dbReference>
<organism evidence="3 4">
    <name type="scientific">Mobilicoccus pelagius NBRC 104925</name>
    <dbReference type="NCBI Taxonomy" id="1089455"/>
    <lineage>
        <taxon>Bacteria</taxon>
        <taxon>Bacillati</taxon>
        <taxon>Actinomycetota</taxon>
        <taxon>Actinomycetes</taxon>
        <taxon>Micrococcales</taxon>
        <taxon>Dermatophilaceae</taxon>
        <taxon>Mobilicoccus</taxon>
    </lineage>
</organism>
<evidence type="ECO:0000313" key="3">
    <source>
        <dbReference type="EMBL" id="GAB47912.1"/>
    </source>
</evidence>
<name>H5UQA4_9MICO</name>
<dbReference type="AlphaFoldDB" id="H5UQA4"/>
<feature type="compositionally biased region" description="Low complexity" evidence="1">
    <location>
        <begin position="37"/>
        <end position="52"/>
    </location>
</feature>
<evidence type="ECO:0000256" key="2">
    <source>
        <dbReference type="SAM" id="SignalP"/>
    </source>
</evidence>
<comment type="caution">
    <text evidence="3">The sequence shown here is derived from an EMBL/GenBank/DDBJ whole genome shotgun (WGS) entry which is preliminary data.</text>
</comment>
<dbReference type="STRING" id="1089455.MOPEL_031_00150"/>
<proteinExistence type="predicted"/>
<feature type="signal peptide" evidence="2">
    <location>
        <begin position="1"/>
        <end position="31"/>
    </location>
</feature>
<protein>
    <submittedName>
        <fullName evidence="3">Uncharacterized protein</fullName>
    </submittedName>
</protein>
<dbReference type="RefSeq" id="WP_009481810.1">
    <property type="nucleotide sequence ID" value="NZ_BAFE01000029.1"/>
</dbReference>
<keyword evidence="4" id="KW-1185">Reference proteome</keyword>
<accession>H5UQA4</accession>
<sequence>MTSPRVLAPTLVALSTVVVAVAGAVSAPALGTPPPSTATVVASPGSTATTTPPVHPFGTRVASSDGVTVSVGPPRTVAAPAEGVLVDVVEMDVANTSTTALPPWSLTPRVGSGAPGRARGATTETETLVVAPVTALTWVLPGTAVRWRLAYPHVEDAHVTLAGDGAVPAATFTAEPGAETRPAPRVEARSGAPRGS</sequence>
<feature type="chain" id="PRO_5039307527" evidence="2">
    <location>
        <begin position="32"/>
        <end position="196"/>
    </location>
</feature>
<evidence type="ECO:0000256" key="1">
    <source>
        <dbReference type="SAM" id="MobiDB-lite"/>
    </source>
</evidence>
<keyword evidence="2" id="KW-0732">Signal</keyword>
<feature type="region of interest" description="Disordered" evidence="1">
    <location>
        <begin position="173"/>
        <end position="196"/>
    </location>
</feature>
<reference evidence="3 4" key="1">
    <citation type="submission" date="2012-02" db="EMBL/GenBank/DDBJ databases">
        <title>Whole genome shotgun sequence of Mobilicoccus pelagius NBRC 104925.</title>
        <authorList>
            <person name="Yoshida Y."/>
            <person name="Hosoyama A."/>
            <person name="Tsuchikane K."/>
            <person name="Katsumata H."/>
            <person name="Yamazaki S."/>
            <person name="Fujita N."/>
        </authorList>
    </citation>
    <scope>NUCLEOTIDE SEQUENCE [LARGE SCALE GENOMIC DNA]</scope>
    <source>
        <strain evidence="3 4">NBRC 104925</strain>
    </source>
</reference>